<keyword evidence="4" id="KW-0411">Iron-sulfur</keyword>
<dbReference type="PROSITE" id="PS51296">
    <property type="entry name" value="RIESKE"/>
    <property type="match status" value="1"/>
</dbReference>
<dbReference type="Proteomes" id="UP001216907">
    <property type="component" value="Unassembled WGS sequence"/>
</dbReference>
<dbReference type="RefSeq" id="WP_277862023.1">
    <property type="nucleotide sequence ID" value="NZ_JARRAG010000002.1"/>
</dbReference>
<proteinExistence type="predicted"/>
<comment type="caution">
    <text evidence="6">The sequence shown here is derived from an EMBL/GenBank/DDBJ whole genome shotgun (WGS) entry which is preliminary data.</text>
</comment>
<accession>A0ABT6FDN4</accession>
<feature type="domain" description="Rieske" evidence="5">
    <location>
        <begin position="5"/>
        <end position="99"/>
    </location>
</feature>
<gene>
    <name evidence="6" type="ORF">PZE19_18035</name>
</gene>
<dbReference type="PANTHER" id="PTHR21496">
    <property type="entry name" value="FERREDOXIN-RELATED"/>
    <property type="match status" value="1"/>
</dbReference>
<evidence type="ECO:0000259" key="5">
    <source>
        <dbReference type="PROSITE" id="PS51296"/>
    </source>
</evidence>
<evidence type="ECO:0000256" key="3">
    <source>
        <dbReference type="ARBA" id="ARBA00023004"/>
    </source>
</evidence>
<organism evidence="6 7">
    <name type="scientific">Paludisphaera mucosa</name>
    <dbReference type="NCBI Taxonomy" id="3030827"/>
    <lineage>
        <taxon>Bacteria</taxon>
        <taxon>Pseudomonadati</taxon>
        <taxon>Planctomycetota</taxon>
        <taxon>Planctomycetia</taxon>
        <taxon>Isosphaerales</taxon>
        <taxon>Isosphaeraceae</taxon>
        <taxon>Paludisphaera</taxon>
    </lineage>
</organism>
<keyword evidence="3" id="KW-0408">Iron</keyword>
<protein>
    <submittedName>
        <fullName evidence="6">Rieske 2Fe-2S domain-containing protein</fullName>
    </submittedName>
</protein>
<dbReference type="InterPro" id="IPR036922">
    <property type="entry name" value="Rieske_2Fe-2S_sf"/>
</dbReference>
<dbReference type="EMBL" id="JARRAG010000002">
    <property type="protein sequence ID" value="MDG3005692.1"/>
    <property type="molecule type" value="Genomic_DNA"/>
</dbReference>
<evidence type="ECO:0000256" key="4">
    <source>
        <dbReference type="ARBA" id="ARBA00023014"/>
    </source>
</evidence>
<reference evidence="6 7" key="1">
    <citation type="submission" date="2023-03" db="EMBL/GenBank/DDBJ databases">
        <title>Paludisphaera mucosa sp. nov. a novel planctomycete from northern fen.</title>
        <authorList>
            <person name="Ivanova A."/>
        </authorList>
    </citation>
    <scope>NUCLEOTIDE SEQUENCE [LARGE SCALE GENOMIC DNA]</scope>
    <source>
        <strain evidence="6 7">Pla2</strain>
    </source>
</reference>
<dbReference type="PANTHER" id="PTHR21496:SF23">
    <property type="entry name" value="3-PHENYLPROPIONATE_CINNAMIC ACID DIOXYGENASE FERREDOXIN SUBUNIT"/>
    <property type="match status" value="1"/>
</dbReference>
<dbReference type="Pfam" id="PF00355">
    <property type="entry name" value="Rieske"/>
    <property type="match status" value="1"/>
</dbReference>
<dbReference type="Gene3D" id="2.102.10.10">
    <property type="entry name" value="Rieske [2Fe-2S] iron-sulphur domain"/>
    <property type="match status" value="1"/>
</dbReference>
<keyword evidence="1" id="KW-0001">2Fe-2S</keyword>
<evidence type="ECO:0000256" key="2">
    <source>
        <dbReference type="ARBA" id="ARBA00022723"/>
    </source>
</evidence>
<evidence type="ECO:0000313" key="6">
    <source>
        <dbReference type="EMBL" id="MDG3005692.1"/>
    </source>
</evidence>
<dbReference type="InterPro" id="IPR017941">
    <property type="entry name" value="Rieske_2Fe-2S"/>
</dbReference>
<sequence>MPKFVKMAVCGELPAGAAKEVEYEGRVYALFNVDGRISAVDGICPHQGGPLVDGPLEGCMVACPWHGWEFDVQTGKTPLGPKIKLSVFEVKVEGDDVLVLVP</sequence>
<name>A0ABT6FDN4_9BACT</name>
<evidence type="ECO:0000256" key="1">
    <source>
        <dbReference type="ARBA" id="ARBA00022714"/>
    </source>
</evidence>
<evidence type="ECO:0000313" key="7">
    <source>
        <dbReference type="Proteomes" id="UP001216907"/>
    </source>
</evidence>
<keyword evidence="2" id="KW-0479">Metal-binding</keyword>
<dbReference type="SUPFAM" id="SSF50022">
    <property type="entry name" value="ISP domain"/>
    <property type="match status" value="1"/>
</dbReference>
<keyword evidence="7" id="KW-1185">Reference proteome</keyword>